<accession>A0A127V7S6</accession>
<evidence type="ECO:0000313" key="6">
    <source>
        <dbReference type="Proteomes" id="UP000071561"/>
    </source>
</evidence>
<evidence type="ECO:0000256" key="3">
    <source>
        <dbReference type="ARBA" id="ARBA00023163"/>
    </source>
</evidence>
<dbReference type="PROSITE" id="PS00041">
    <property type="entry name" value="HTH_ARAC_FAMILY_1"/>
    <property type="match status" value="1"/>
</dbReference>
<dbReference type="KEGG" id="pcm:AY601_0345"/>
<dbReference type="Pfam" id="PF12833">
    <property type="entry name" value="HTH_18"/>
    <property type="match status" value="1"/>
</dbReference>
<dbReference type="Gene3D" id="1.10.10.60">
    <property type="entry name" value="Homeodomain-like"/>
    <property type="match status" value="1"/>
</dbReference>
<feature type="domain" description="HTH araC/xylS-type" evidence="4">
    <location>
        <begin position="126"/>
        <end position="225"/>
    </location>
</feature>
<keyword evidence="3" id="KW-0804">Transcription</keyword>
<sequence>MVEVYIKKGEEVLIESVSIIKREYVSVHKATVRSIDSGTLLFLPDTTFDTNFATTLPVELSGHQLYKIGYDLQKVLNELTSRGSGKYTNFYTKLKICEIIVMVIEAQEEAAGPVHKWSKKDIASFEMVSRIISQNLSRNISIAGLAEKAGMNRTKLQAGFKEIMGQTINSYASELKMQKAKTLLLNKPGYSLKQIAAVVGYSCGNHFSAAFKKKFSFSPSYFKNTTNLVFSVWLWDFMLL</sequence>
<evidence type="ECO:0000313" key="5">
    <source>
        <dbReference type="EMBL" id="AMP97310.1"/>
    </source>
</evidence>
<dbReference type="Proteomes" id="UP000071561">
    <property type="component" value="Chromosome"/>
</dbReference>
<dbReference type="PROSITE" id="PS01124">
    <property type="entry name" value="HTH_ARAC_FAMILY_2"/>
    <property type="match status" value="1"/>
</dbReference>
<evidence type="ECO:0000259" key="4">
    <source>
        <dbReference type="PROSITE" id="PS01124"/>
    </source>
</evidence>
<keyword evidence="2" id="KW-0238">DNA-binding</keyword>
<keyword evidence="6" id="KW-1185">Reference proteome</keyword>
<dbReference type="InterPro" id="IPR053142">
    <property type="entry name" value="PchR_regulatory_protein"/>
</dbReference>
<name>A0A127V7S6_9SPHI</name>
<dbReference type="OrthoDB" id="799767at2"/>
<dbReference type="PANTHER" id="PTHR47893">
    <property type="entry name" value="REGULATORY PROTEIN PCHR"/>
    <property type="match status" value="1"/>
</dbReference>
<keyword evidence="1" id="KW-0805">Transcription regulation</keyword>
<dbReference type="PATRIC" id="fig|188932.3.peg.354"/>
<dbReference type="InterPro" id="IPR018060">
    <property type="entry name" value="HTH_AraC"/>
</dbReference>
<evidence type="ECO:0000256" key="2">
    <source>
        <dbReference type="ARBA" id="ARBA00023125"/>
    </source>
</evidence>
<gene>
    <name evidence="5" type="ORF">AY601_0345</name>
</gene>
<dbReference type="GO" id="GO:0003700">
    <property type="term" value="F:DNA-binding transcription factor activity"/>
    <property type="evidence" value="ECO:0007669"/>
    <property type="project" value="InterPro"/>
</dbReference>
<proteinExistence type="predicted"/>
<dbReference type="AlphaFoldDB" id="A0A127V7S6"/>
<reference evidence="5 6" key="1">
    <citation type="submission" date="2016-03" db="EMBL/GenBank/DDBJ databases">
        <title>Complete genome sequence of Pedobacter cryoconitis PAMC 27485.</title>
        <authorList>
            <person name="Lee J."/>
            <person name="Kim O.-S."/>
        </authorList>
    </citation>
    <scope>NUCLEOTIDE SEQUENCE [LARGE SCALE GENOMIC DNA]</scope>
    <source>
        <strain evidence="5 6">PAMC 27485</strain>
    </source>
</reference>
<organism evidence="5 6">
    <name type="scientific">Pedobacter cryoconitis</name>
    <dbReference type="NCBI Taxonomy" id="188932"/>
    <lineage>
        <taxon>Bacteria</taxon>
        <taxon>Pseudomonadati</taxon>
        <taxon>Bacteroidota</taxon>
        <taxon>Sphingobacteriia</taxon>
        <taxon>Sphingobacteriales</taxon>
        <taxon>Sphingobacteriaceae</taxon>
        <taxon>Pedobacter</taxon>
    </lineage>
</organism>
<evidence type="ECO:0000256" key="1">
    <source>
        <dbReference type="ARBA" id="ARBA00023015"/>
    </source>
</evidence>
<dbReference type="InterPro" id="IPR018062">
    <property type="entry name" value="HTH_AraC-typ_CS"/>
</dbReference>
<protein>
    <recommendedName>
        <fullName evidence="4">HTH araC/xylS-type domain-containing protein</fullName>
    </recommendedName>
</protein>
<dbReference type="PANTHER" id="PTHR47893:SF1">
    <property type="entry name" value="REGULATORY PROTEIN PCHR"/>
    <property type="match status" value="1"/>
</dbReference>
<dbReference type="GO" id="GO:0043565">
    <property type="term" value="F:sequence-specific DNA binding"/>
    <property type="evidence" value="ECO:0007669"/>
    <property type="project" value="InterPro"/>
</dbReference>
<dbReference type="EMBL" id="CP014504">
    <property type="protein sequence ID" value="AMP97310.1"/>
    <property type="molecule type" value="Genomic_DNA"/>
</dbReference>
<dbReference type="RefSeq" id="WP_068395574.1">
    <property type="nucleotide sequence ID" value="NZ_CP014504.1"/>
</dbReference>
<dbReference type="SMART" id="SM00342">
    <property type="entry name" value="HTH_ARAC"/>
    <property type="match status" value="1"/>
</dbReference>
<dbReference type="SUPFAM" id="SSF46689">
    <property type="entry name" value="Homeodomain-like"/>
    <property type="match status" value="2"/>
</dbReference>
<dbReference type="InterPro" id="IPR009057">
    <property type="entry name" value="Homeodomain-like_sf"/>
</dbReference>